<evidence type="ECO:0000259" key="15">
    <source>
        <dbReference type="PROSITE" id="PS50011"/>
    </source>
</evidence>
<dbReference type="Proteomes" id="UP000594261">
    <property type="component" value="Chromosome 3"/>
</dbReference>
<evidence type="ECO:0000256" key="2">
    <source>
        <dbReference type="ARBA" id="ARBA00022527"/>
    </source>
</evidence>
<feature type="signal peptide" evidence="14">
    <location>
        <begin position="1"/>
        <end position="21"/>
    </location>
</feature>
<keyword evidence="5 14" id="KW-0732">Signal</keyword>
<dbReference type="Gene3D" id="1.10.510.10">
    <property type="entry name" value="Transferase(Phosphotransferase) domain 1"/>
    <property type="match status" value="1"/>
</dbReference>
<reference evidence="16" key="2">
    <citation type="submission" date="2021-01" db="UniProtKB">
        <authorList>
            <consortium name="EnsemblPlants"/>
        </authorList>
    </citation>
    <scope>IDENTIFICATION</scope>
</reference>
<keyword evidence="2" id="KW-0723">Serine/threonine-protein kinase</keyword>
<evidence type="ECO:0000313" key="17">
    <source>
        <dbReference type="Proteomes" id="UP000594261"/>
    </source>
</evidence>
<keyword evidence="8 12" id="KW-0067">ATP-binding</keyword>
<accession>A0A7N2L9B1</accession>
<keyword evidence="10 13" id="KW-0472">Membrane</keyword>
<comment type="subcellular location">
    <subcellularLocation>
        <location evidence="1">Membrane</location>
        <topology evidence="1">Single-pass type I membrane protein</topology>
    </subcellularLocation>
</comment>
<keyword evidence="6 12" id="KW-0547">Nucleotide-binding</keyword>
<dbReference type="SUPFAM" id="SSF56112">
    <property type="entry name" value="Protein kinase-like (PK-like)"/>
    <property type="match status" value="1"/>
</dbReference>
<dbReference type="GO" id="GO:0004674">
    <property type="term" value="F:protein serine/threonine kinase activity"/>
    <property type="evidence" value="ECO:0007669"/>
    <property type="project" value="UniProtKB-KW"/>
</dbReference>
<dbReference type="EMBL" id="LRBV02000003">
    <property type="status" value="NOT_ANNOTATED_CDS"/>
    <property type="molecule type" value="Genomic_DNA"/>
</dbReference>
<evidence type="ECO:0000256" key="5">
    <source>
        <dbReference type="ARBA" id="ARBA00022729"/>
    </source>
</evidence>
<dbReference type="Pfam" id="PF00069">
    <property type="entry name" value="Pkinase"/>
    <property type="match status" value="1"/>
</dbReference>
<dbReference type="InterPro" id="IPR000719">
    <property type="entry name" value="Prot_kinase_dom"/>
</dbReference>
<keyword evidence="11" id="KW-0325">Glycoprotein</keyword>
<evidence type="ECO:0000256" key="12">
    <source>
        <dbReference type="PROSITE-ProRule" id="PRU10141"/>
    </source>
</evidence>
<evidence type="ECO:0000256" key="10">
    <source>
        <dbReference type="ARBA" id="ARBA00023136"/>
    </source>
</evidence>
<evidence type="ECO:0000256" key="4">
    <source>
        <dbReference type="ARBA" id="ARBA00022692"/>
    </source>
</evidence>
<evidence type="ECO:0000256" key="14">
    <source>
        <dbReference type="SAM" id="SignalP"/>
    </source>
</evidence>
<reference evidence="16 17" key="1">
    <citation type="journal article" date="2016" name="G3 (Bethesda)">
        <title>First Draft Assembly and Annotation of the Genome of a California Endemic Oak Quercus lobata Nee (Fagaceae).</title>
        <authorList>
            <person name="Sork V.L."/>
            <person name="Fitz-Gibbon S.T."/>
            <person name="Puiu D."/>
            <person name="Crepeau M."/>
            <person name="Gugger P.F."/>
            <person name="Sherman R."/>
            <person name="Stevens K."/>
            <person name="Langley C.H."/>
            <person name="Pellegrini M."/>
            <person name="Salzberg S.L."/>
        </authorList>
    </citation>
    <scope>NUCLEOTIDE SEQUENCE [LARGE SCALE GENOMIC DNA]</scope>
    <source>
        <strain evidence="16 17">cv. SW786</strain>
    </source>
</reference>
<evidence type="ECO:0000256" key="3">
    <source>
        <dbReference type="ARBA" id="ARBA00022679"/>
    </source>
</evidence>
<keyword evidence="4 13" id="KW-0812">Transmembrane</keyword>
<sequence>MIPFRIIVSIFIIVFPIPTRAQSKGACNSSCGSGGKTFTVQYPFGFSDSCPIRLNCTSKNNVSESEIHLGQFPVSSITSKSIFLNLRDECDRPIKTIEPLFYHPNYSPTVQNSLLLKNCNKTQPSDCVFSTSLLQFNSKTCNSSSKSGDNVSCFSQQSVVGNKKQQKFLDLQAVHNTTCKSVFSSIFVESDGNGLALSYQFHMLELRWWLKGTCSSNSTSICSNNSNCLDVMSDDGGFLGFLCSCNNGFRGDGYNGGEGCRKSGWSSGHGLTSKGLGGNNKRVLVIALVTSFAGIGVVVIICYFCGKFSSKKIIYFWKKKTLTYQSVEAFLRKNEPLAIRRYSYSDIKKMTNSFKDKLGQGGYGGVYKGKLQDGCFVAVKVLKESKGNGEEFINEVASISRTSHVNVVTLMGFCFEESKRALIYEFMPNGSLEKFIYKENPSNVDHQLGWETLYKIAVGIARGLEYLHRGCNTRILHFDIKPQNILLDENFCPKISDFGLAKICPREESVISMLGARGTAGYIAPEVFCRNIGGVSHKSDVYSYGMMVLEMIGGRKNIDVSVDRVSEIYFPHWIYKRIELDEELGLQGLISKEDEEIAKKMIIVSLWCIQTDPSSRPSISKVVDMLEGSLDSLQISPKPFLSSPPRTTVDSSTATVSL</sequence>
<dbReference type="PROSITE" id="PS00108">
    <property type="entry name" value="PROTEIN_KINASE_ST"/>
    <property type="match status" value="1"/>
</dbReference>
<feature type="transmembrane region" description="Helical" evidence="13">
    <location>
        <begin position="283"/>
        <end position="306"/>
    </location>
</feature>
<evidence type="ECO:0000256" key="1">
    <source>
        <dbReference type="ARBA" id="ARBA00004479"/>
    </source>
</evidence>
<organism evidence="16 17">
    <name type="scientific">Quercus lobata</name>
    <name type="common">Valley oak</name>
    <dbReference type="NCBI Taxonomy" id="97700"/>
    <lineage>
        <taxon>Eukaryota</taxon>
        <taxon>Viridiplantae</taxon>
        <taxon>Streptophyta</taxon>
        <taxon>Embryophyta</taxon>
        <taxon>Tracheophyta</taxon>
        <taxon>Spermatophyta</taxon>
        <taxon>Magnoliopsida</taxon>
        <taxon>eudicotyledons</taxon>
        <taxon>Gunneridae</taxon>
        <taxon>Pentapetalae</taxon>
        <taxon>rosids</taxon>
        <taxon>fabids</taxon>
        <taxon>Fagales</taxon>
        <taxon>Fagaceae</taxon>
        <taxon>Quercus</taxon>
    </lineage>
</organism>
<dbReference type="InterPro" id="IPR045874">
    <property type="entry name" value="LRK10/LRL21-25-like"/>
</dbReference>
<keyword evidence="7" id="KW-0418">Kinase</keyword>
<dbReference type="OMA" id="HANCTAF"/>
<dbReference type="FunFam" id="1.10.510.10:FF:000590">
    <property type="entry name" value="PR5-like receptor kinase"/>
    <property type="match status" value="1"/>
</dbReference>
<feature type="chain" id="PRO_5029706236" description="Protein kinase domain-containing protein" evidence="14">
    <location>
        <begin position="22"/>
        <end position="658"/>
    </location>
</feature>
<evidence type="ECO:0000256" key="7">
    <source>
        <dbReference type="ARBA" id="ARBA00022777"/>
    </source>
</evidence>
<dbReference type="InterPro" id="IPR008271">
    <property type="entry name" value="Ser/Thr_kinase_AS"/>
</dbReference>
<dbReference type="InterPro" id="IPR011009">
    <property type="entry name" value="Kinase-like_dom_sf"/>
</dbReference>
<proteinExistence type="predicted"/>
<keyword evidence="3" id="KW-0808">Transferase</keyword>
<feature type="domain" description="Protein kinase" evidence="15">
    <location>
        <begin position="352"/>
        <end position="641"/>
    </location>
</feature>
<name>A0A7N2L9B1_QUELO</name>
<dbReference type="GO" id="GO:0005524">
    <property type="term" value="F:ATP binding"/>
    <property type="evidence" value="ECO:0007669"/>
    <property type="project" value="UniProtKB-UniRule"/>
</dbReference>
<dbReference type="InterPro" id="IPR017441">
    <property type="entry name" value="Protein_kinase_ATP_BS"/>
</dbReference>
<dbReference type="PROSITE" id="PS00107">
    <property type="entry name" value="PROTEIN_KINASE_ATP"/>
    <property type="match status" value="1"/>
</dbReference>
<dbReference type="PANTHER" id="PTHR27009">
    <property type="entry name" value="RUST RESISTANCE KINASE LR10-RELATED"/>
    <property type="match status" value="1"/>
</dbReference>
<feature type="binding site" evidence="12">
    <location>
        <position position="380"/>
    </location>
    <ligand>
        <name>ATP</name>
        <dbReference type="ChEBI" id="CHEBI:30616"/>
    </ligand>
</feature>
<evidence type="ECO:0000256" key="13">
    <source>
        <dbReference type="SAM" id="Phobius"/>
    </source>
</evidence>
<dbReference type="PROSITE" id="PS50011">
    <property type="entry name" value="PROTEIN_KINASE_DOM"/>
    <property type="match status" value="1"/>
</dbReference>
<protein>
    <recommendedName>
        <fullName evidence="15">Protein kinase domain-containing protein</fullName>
    </recommendedName>
</protein>
<dbReference type="GO" id="GO:0016020">
    <property type="term" value="C:membrane"/>
    <property type="evidence" value="ECO:0007669"/>
    <property type="project" value="UniProtKB-SubCell"/>
</dbReference>
<dbReference type="EnsemblPlants" id="QL03p063179:mrna">
    <property type="protein sequence ID" value="QL03p063179:mrna"/>
    <property type="gene ID" value="QL03p063179"/>
</dbReference>
<dbReference type="SMART" id="SM00220">
    <property type="entry name" value="S_TKc"/>
    <property type="match status" value="1"/>
</dbReference>
<evidence type="ECO:0000256" key="11">
    <source>
        <dbReference type="ARBA" id="ARBA00023180"/>
    </source>
</evidence>
<dbReference type="InParanoid" id="A0A7N2L9B1"/>
<dbReference type="FunFam" id="3.30.200.20:FF:000178">
    <property type="entry name" value="serine/threonine-protein kinase PBS1-like"/>
    <property type="match status" value="1"/>
</dbReference>
<keyword evidence="9 13" id="KW-1133">Transmembrane helix</keyword>
<evidence type="ECO:0000313" key="16">
    <source>
        <dbReference type="EnsemblPlants" id="QL03p063179:mrna"/>
    </source>
</evidence>
<evidence type="ECO:0000256" key="8">
    <source>
        <dbReference type="ARBA" id="ARBA00022840"/>
    </source>
</evidence>
<dbReference type="Gene3D" id="3.30.200.20">
    <property type="entry name" value="Phosphorylase Kinase, domain 1"/>
    <property type="match status" value="1"/>
</dbReference>
<evidence type="ECO:0000256" key="9">
    <source>
        <dbReference type="ARBA" id="ARBA00022989"/>
    </source>
</evidence>
<dbReference type="Gramene" id="QL03p063179:mrna">
    <property type="protein sequence ID" value="QL03p063179:mrna"/>
    <property type="gene ID" value="QL03p063179"/>
</dbReference>
<evidence type="ECO:0000256" key="6">
    <source>
        <dbReference type="ARBA" id="ARBA00022741"/>
    </source>
</evidence>
<dbReference type="AlphaFoldDB" id="A0A7N2L9B1"/>
<keyword evidence="17" id="KW-1185">Reference proteome</keyword>